<keyword evidence="7" id="KW-1185">Reference proteome</keyword>
<sequence>MNHSRESIILLGGGGHAKVLIDLILHGESFQVFGILDPDLVIGHTIKGIQVLGTDAVLAEVYEQGVRHAAVAVGSTESNGLRKRLYNQCRDLGFQQPALIHPQTVLASDVKLCEGSQIMAGAIIQTDTKIGEGVVVNTGSRIDHDCRIGKHAFLAPGVTLCGGVSVGESAFLGAGAVVIQGVNIGENAVIAAGAVVTRDVRDGALVKGVPAK</sequence>
<dbReference type="Pfam" id="PF14602">
    <property type="entry name" value="Hexapep_2"/>
    <property type="match status" value="1"/>
</dbReference>
<dbReference type="SUPFAM" id="SSF51161">
    <property type="entry name" value="Trimeric LpxA-like enzymes"/>
    <property type="match status" value="1"/>
</dbReference>
<name>A0ABX5YJN9_9PLAN</name>
<dbReference type="Pfam" id="PF00132">
    <property type="entry name" value="Hexapep"/>
    <property type="match status" value="1"/>
</dbReference>
<keyword evidence="2 6" id="KW-0808">Transferase</keyword>
<evidence type="ECO:0000313" key="6">
    <source>
        <dbReference type="EMBL" id="QEG15875.1"/>
    </source>
</evidence>
<accession>A0ABX5YJN9</accession>
<dbReference type="EC" id="2.3.1.-" evidence="6"/>
<dbReference type="InterPro" id="IPR041561">
    <property type="entry name" value="PglD_N"/>
</dbReference>
<dbReference type="NCBIfam" id="TIGR03570">
    <property type="entry name" value="NeuD_NnaD"/>
    <property type="match status" value="1"/>
</dbReference>
<dbReference type="InterPro" id="IPR050179">
    <property type="entry name" value="Trans_hexapeptide_repeat"/>
</dbReference>
<dbReference type="GeneID" id="98646341"/>
<dbReference type="EMBL" id="CP042910">
    <property type="protein sequence ID" value="QEG15875.1"/>
    <property type="molecule type" value="Genomic_DNA"/>
</dbReference>
<comment type="similarity">
    <text evidence="1">Belongs to the transferase hexapeptide repeat family.</text>
</comment>
<evidence type="ECO:0000259" key="5">
    <source>
        <dbReference type="Pfam" id="PF17836"/>
    </source>
</evidence>
<evidence type="ECO:0000256" key="4">
    <source>
        <dbReference type="ARBA" id="ARBA00023315"/>
    </source>
</evidence>
<dbReference type="CDD" id="cd03360">
    <property type="entry name" value="LbH_AT_putative"/>
    <property type="match status" value="1"/>
</dbReference>
<evidence type="ECO:0000256" key="1">
    <source>
        <dbReference type="ARBA" id="ARBA00007274"/>
    </source>
</evidence>
<keyword evidence="4 6" id="KW-0012">Acyltransferase</keyword>
<dbReference type="Gene3D" id="2.160.10.10">
    <property type="entry name" value="Hexapeptide repeat proteins"/>
    <property type="match status" value="1"/>
</dbReference>
<dbReference type="Proteomes" id="UP000322887">
    <property type="component" value="Chromosome"/>
</dbReference>
<keyword evidence="3" id="KW-0677">Repeat</keyword>
<evidence type="ECO:0000313" key="7">
    <source>
        <dbReference type="Proteomes" id="UP000322887"/>
    </source>
</evidence>
<dbReference type="GO" id="GO:0016746">
    <property type="term" value="F:acyltransferase activity"/>
    <property type="evidence" value="ECO:0007669"/>
    <property type="project" value="UniProtKB-KW"/>
</dbReference>
<dbReference type="InterPro" id="IPR011004">
    <property type="entry name" value="Trimer_LpxA-like_sf"/>
</dbReference>
<dbReference type="InterPro" id="IPR020019">
    <property type="entry name" value="AcTrfase_PglD-like"/>
</dbReference>
<dbReference type="PROSITE" id="PS00101">
    <property type="entry name" value="HEXAPEP_TRANSFERASES"/>
    <property type="match status" value="1"/>
</dbReference>
<dbReference type="Gene3D" id="3.40.50.20">
    <property type="match status" value="1"/>
</dbReference>
<dbReference type="InterPro" id="IPR018357">
    <property type="entry name" value="Hexapep_transf_CS"/>
</dbReference>
<evidence type="ECO:0000256" key="2">
    <source>
        <dbReference type="ARBA" id="ARBA00022679"/>
    </source>
</evidence>
<gene>
    <name evidence="6" type="primary">epsM</name>
    <name evidence="6" type="ORF">GmarT_17230</name>
</gene>
<dbReference type="Pfam" id="PF17836">
    <property type="entry name" value="PglD_N"/>
    <property type="match status" value="1"/>
</dbReference>
<reference evidence="6 7" key="1">
    <citation type="submission" date="2019-08" db="EMBL/GenBank/DDBJ databases">
        <title>Deep-cultivation of Planctomycetes and their phenomic and genomic characterization uncovers novel biology.</title>
        <authorList>
            <person name="Wiegand S."/>
            <person name="Jogler M."/>
            <person name="Boedeker C."/>
            <person name="Pinto D."/>
            <person name="Vollmers J."/>
            <person name="Rivas-Marin E."/>
            <person name="Kohn T."/>
            <person name="Peeters S.H."/>
            <person name="Heuer A."/>
            <person name="Rast P."/>
            <person name="Oberbeckmann S."/>
            <person name="Bunk B."/>
            <person name="Jeske O."/>
            <person name="Meyerdierks A."/>
            <person name="Storesund J.E."/>
            <person name="Kallscheuer N."/>
            <person name="Luecker S."/>
            <person name="Lage O.M."/>
            <person name="Pohl T."/>
            <person name="Merkel B.J."/>
            <person name="Hornburger P."/>
            <person name="Mueller R.-W."/>
            <person name="Bruemmer F."/>
            <person name="Labrenz M."/>
            <person name="Spormann A.M."/>
            <person name="Op den Camp H."/>
            <person name="Overmann J."/>
            <person name="Amann R."/>
            <person name="Jetten M.S.M."/>
            <person name="Mascher T."/>
            <person name="Medema M.H."/>
            <person name="Devos D.P."/>
            <person name="Kaster A.-K."/>
            <person name="Ovreas L."/>
            <person name="Rohde M."/>
            <person name="Galperin M.Y."/>
            <person name="Jogler C."/>
        </authorList>
    </citation>
    <scope>NUCLEOTIDE SEQUENCE [LARGE SCALE GENOMIC DNA]</scope>
    <source>
        <strain evidence="6 7">DSM 8797</strain>
    </source>
</reference>
<dbReference type="RefSeq" id="WP_002644856.1">
    <property type="nucleotide sequence ID" value="NZ_CP042910.1"/>
</dbReference>
<feature type="domain" description="PglD N-terminal" evidence="5">
    <location>
        <begin position="8"/>
        <end position="88"/>
    </location>
</feature>
<dbReference type="InterPro" id="IPR001451">
    <property type="entry name" value="Hexapep"/>
</dbReference>
<proteinExistence type="inferred from homology"/>
<dbReference type="PANTHER" id="PTHR43300">
    <property type="entry name" value="ACETYLTRANSFERASE"/>
    <property type="match status" value="1"/>
</dbReference>
<protein>
    <submittedName>
        <fullName evidence="6">Acetyltransferase EpsM</fullName>
        <ecNumber evidence="6">2.3.1.-</ecNumber>
    </submittedName>
</protein>
<organism evidence="6 7">
    <name type="scientific">Gimesia maris</name>
    <dbReference type="NCBI Taxonomy" id="122"/>
    <lineage>
        <taxon>Bacteria</taxon>
        <taxon>Pseudomonadati</taxon>
        <taxon>Planctomycetota</taxon>
        <taxon>Planctomycetia</taxon>
        <taxon>Planctomycetales</taxon>
        <taxon>Planctomycetaceae</taxon>
        <taxon>Gimesia</taxon>
    </lineage>
</organism>
<evidence type="ECO:0000256" key="3">
    <source>
        <dbReference type="ARBA" id="ARBA00022737"/>
    </source>
</evidence>
<dbReference type="PANTHER" id="PTHR43300:SF7">
    <property type="entry name" value="UDP-N-ACETYLBACILLOSAMINE N-ACETYLTRANSFERASE"/>
    <property type="match status" value="1"/>
</dbReference>